<evidence type="ECO:0000313" key="7">
    <source>
        <dbReference type="Proteomes" id="UP000275232"/>
    </source>
</evidence>
<comment type="caution">
    <text evidence="6">The sequence shown here is derived from an EMBL/GenBank/DDBJ whole genome shotgun (WGS) entry which is preliminary data.</text>
</comment>
<dbReference type="InterPro" id="IPR016032">
    <property type="entry name" value="Sig_transdc_resp-reg_C-effctor"/>
</dbReference>
<evidence type="ECO:0000256" key="1">
    <source>
        <dbReference type="ARBA" id="ARBA00022630"/>
    </source>
</evidence>
<keyword evidence="1" id="KW-0285">Flavoprotein</keyword>
<proteinExistence type="predicted"/>
<organism evidence="6 7">
    <name type="scientific">Aurantiacibacter spongiae</name>
    <dbReference type="NCBI Taxonomy" id="2488860"/>
    <lineage>
        <taxon>Bacteria</taxon>
        <taxon>Pseudomonadati</taxon>
        <taxon>Pseudomonadota</taxon>
        <taxon>Alphaproteobacteria</taxon>
        <taxon>Sphingomonadales</taxon>
        <taxon>Erythrobacteraceae</taxon>
        <taxon>Aurantiacibacter</taxon>
    </lineage>
</organism>
<dbReference type="PROSITE" id="PS50112">
    <property type="entry name" value="PAS"/>
    <property type="match status" value="1"/>
</dbReference>
<dbReference type="GO" id="GO:0003677">
    <property type="term" value="F:DNA binding"/>
    <property type="evidence" value="ECO:0007669"/>
    <property type="project" value="InterPro"/>
</dbReference>
<dbReference type="EMBL" id="RPFZ01000001">
    <property type="protein sequence ID" value="RPF72672.1"/>
    <property type="molecule type" value="Genomic_DNA"/>
</dbReference>
<evidence type="ECO:0000256" key="3">
    <source>
        <dbReference type="ARBA" id="ARBA00022991"/>
    </source>
</evidence>
<dbReference type="SMART" id="SM00091">
    <property type="entry name" value="PAS"/>
    <property type="match status" value="1"/>
</dbReference>
<dbReference type="PANTHER" id="PTHR47429:SF2">
    <property type="entry name" value="PROTEIN TWIN LOV 1"/>
    <property type="match status" value="1"/>
</dbReference>
<dbReference type="Proteomes" id="UP000275232">
    <property type="component" value="Unassembled WGS sequence"/>
</dbReference>
<gene>
    <name evidence="6" type="ORF">EG799_04245</name>
</gene>
<dbReference type="InterPro" id="IPR000014">
    <property type="entry name" value="PAS"/>
</dbReference>
<evidence type="ECO:0000259" key="4">
    <source>
        <dbReference type="PROSITE" id="PS50043"/>
    </source>
</evidence>
<dbReference type="InterPro" id="IPR000792">
    <property type="entry name" value="Tscrpt_reg_LuxR_C"/>
</dbReference>
<dbReference type="SMART" id="SM00421">
    <property type="entry name" value="HTH_LUXR"/>
    <property type="match status" value="1"/>
</dbReference>
<dbReference type="Pfam" id="PF00196">
    <property type="entry name" value="GerE"/>
    <property type="match status" value="1"/>
</dbReference>
<feature type="domain" description="HTH luxR-type" evidence="4">
    <location>
        <begin position="133"/>
        <end position="198"/>
    </location>
</feature>
<dbReference type="PROSITE" id="PS50043">
    <property type="entry name" value="HTH_LUXR_2"/>
    <property type="match status" value="1"/>
</dbReference>
<dbReference type="CDD" id="cd06170">
    <property type="entry name" value="LuxR_C_like"/>
    <property type="match status" value="1"/>
</dbReference>
<dbReference type="Pfam" id="PF13426">
    <property type="entry name" value="PAS_9"/>
    <property type="match status" value="1"/>
</dbReference>
<keyword evidence="7" id="KW-1185">Reference proteome</keyword>
<reference evidence="6 7" key="1">
    <citation type="submission" date="2018-11" db="EMBL/GenBank/DDBJ databases">
        <title>Erythrobacter spongiae sp. nov., isolated from a marine sponge.</title>
        <authorList>
            <person name="Zhuang L."/>
            <person name="Luo L."/>
        </authorList>
    </citation>
    <scope>NUCLEOTIDE SEQUENCE [LARGE SCALE GENOMIC DNA]</scope>
    <source>
        <strain evidence="6 7">HN-E23</strain>
    </source>
</reference>
<dbReference type="OrthoDB" id="7991996at2"/>
<accession>A0A3N5DLV3</accession>
<keyword evidence="3" id="KW-0157">Chromophore</keyword>
<dbReference type="InterPro" id="IPR036388">
    <property type="entry name" value="WH-like_DNA-bd_sf"/>
</dbReference>
<dbReference type="InterPro" id="IPR035965">
    <property type="entry name" value="PAS-like_dom_sf"/>
</dbReference>
<dbReference type="SUPFAM" id="SSF46894">
    <property type="entry name" value="C-terminal effector domain of the bipartite response regulators"/>
    <property type="match status" value="1"/>
</dbReference>
<name>A0A3N5DLV3_9SPHN</name>
<keyword evidence="2" id="KW-0288">FMN</keyword>
<dbReference type="PANTHER" id="PTHR47429">
    <property type="entry name" value="PROTEIN TWIN LOV 1"/>
    <property type="match status" value="1"/>
</dbReference>
<dbReference type="NCBIfam" id="TIGR00229">
    <property type="entry name" value="sensory_box"/>
    <property type="match status" value="1"/>
</dbReference>
<dbReference type="GO" id="GO:0006355">
    <property type="term" value="P:regulation of DNA-templated transcription"/>
    <property type="evidence" value="ECO:0007669"/>
    <property type="project" value="InterPro"/>
</dbReference>
<dbReference type="SUPFAM" id="SSF55785">
    <property type="entry name" value="PYP-like sensor domain (PAS domain)"/>
    <property type="match status" value="1"/>
</dbReference>
<dbReference type="AlphaFoldDB" id="A0A3N5DLV3"/>
<dbReference type="Gene3D" id="3.30.450.20">
    <property type="entry name" value="PAS domain"/>
    <property type="match status" value="1"/>
</dbReference>
<sequence length="199" mass="21765">MPDPKVAGLIADSPIASVISDPRHPDNPIVACNRAFIELTGYSEGEILGRNCRFLAGEGTEPWLTEALRQGMREAKPVMVEILNYKKDGTPFRNAVVIAPLMDDNGELEYFYGSQVELAPQARSPSLTLRARAAQKIKDLSPRQKEVLQMVAGGLRNKQIAYELGLSEKTVKMHRGIAMEKLGASNSADMVRMAVEAGI</sequence>
<protein>
    <submittedName>
        <fullName evidence="6">PAS domain-containing protein</fullName>
    </submittedName>
</protein>
<dbReference type="CDD" id="cd00130">
    <property type="entry name" value="PAS"/>
    <property type="match status" value="1"/>
</dbReference>
<evidence type="ECO:0000256" key="2">
    <source>
        <dbReference type="ARBA" id="ARBA00022643"/>
    </source>
</evidence>
<evidence type="ECO:0000259" key="5">
    <source>
        <dbReference type="PROSITE" id="PS50112"/>
    </source>
</evidence>
<feature type="domain" description="PAS" evidence="5">
    <location>
        <begin position="26"/>
        <end position="51"/>
    </location>
</feature>
<dbReference type="PRINTS" id="PR00038">
    <property type="entry name" value="HTHLUXR"/>
</dbReference>
<dbReference type="Gene3D" id="1.10.10.10">
    <property type="entry name" value="Winged helix-like DNA-binding domain superfamily/Winged helix DNA-binding domain"/>
    <property type="match status" value="1"/>
</dbReference>
<evidence type="ECO:0000313" key="6">
    <source>
        <dbReference type="EMBL" id="RPF72672.1"/>
    </source>
</evidence>